<feature type="binding site" evidence="10">
    <location>
        <position position="479"/>
    </location>
    <ligand>
        <name>Zn(2+)</name>
        <dbReference type="ChEBI" id="CHEBI:29105"/>
    </ligand>
</feature>
<dbReference type="eggNOG" id="COG0215">
    <property type="taxonomic scope" value="Bacteria"/>
</dbReference>
<organism evidence="14 15">
    <name type="scientific">Winmispira thermophila (strain ATCC 49972 / DSM 6192 / RI 19.B1)</name>
    <name type="common">Spirochaeta thermophila</name>
    <dbReference type="NCBI Taxonomy" id="665571"/>
    <lineage>
        <taxon>Bacteria</taxon>
        <taxon>Pseudomonadati</taxon>
        <taxon>Spirochaetota</taxon>
        <taxon>Spirochaetia</taxon>
        <taxon>Winmispirales</taxon>
        <taxon>Winmispiraceae</taxon>
        <taxon>Winmispira</taxon>
    </lineage>
</organism>
<dbReference type="InterPro" id="IPR009080">
    <property type="entry name" value="tRNAsynth_Ia_anticodon-bd"/>
</dbReference>
<dbReference type="GO" id="GO:0005829">
    <property type="term" value="C:cytosol"/>
    <property type="evidence" value="ECO:0007669"/>
    <property type="project" value="TreeGrafter"/>
</dbReference>
<keyword evidence="5 10" id="KW-0547">Nucleotide-binding</keyword>
<comment type="catalytic activity">
    <reaction evidence="10">
        <text>tRNA(Cys) + L-cysteine + ATP = L-cysteinyl-tRNA(Cys) + AMP + diphosphate</text>
        <dbReference type="Rhea" id="RHEA:17773"/>
        <dbReference type="Rhea" id="RHEA-COMP:9661"/>
        <dbReference type="Rhea" id="RHEA-COMP:9679"/>
        <dbReference type="ChEBI" id="CHEBI:30616"/>
        <dbReference type="ChEBI" id="CHEBI:33019"/>
        <dbReference type="ChEBI" id="CHEBI:35235"/>
        <dbReference type="ChEBI" id="CHEBI:78442"/>
        <dbReference type="ChEBI" id="CHEBI:78517"/>
        <dbReference type="ChEBI" id="CHEBI:456215"/>
        <dbReference type="EC" id="6.1.1.16"/>
    </reaction>
</comment>
<dbReference type="Pfam" id="PF01406">
    <property type="entry name" value="tRNA-synt_1e"/>
    <property type="match status" value="1"/>
</dbReference>
<dbReference type="NCBIfam" id="TIGR00435">
    <property type="entry name" value="cysS"/>
    <property type="match status" value="1"/>
</dbReference>
<feature type="short sequence motif" description="'HIGH' region" evidence="10">
    <location>
        <begin position="263"/>
        <end position="273"/>
    </location>
</feature>
<dbReference type="CDD" id="cd00672">
    <property type="entry name" value="CysRS_core"/>
    <property type="match status" value="1"/>
</dbReference>
<dbReference type="GO" id="GO:0008270">
    <property type="term" value="F:zinc ion binding"/>
    <property type="evidence" value="ECO:0007669"/>
    <property type="project" value="UniProtKB-UniRule"/>
</dbReference>
<proteinExistence type="inferred from homology"/>
<dbReference type="InterPro" id="IPR032678">
    <property type="entry name" value="tRNA-synt_1_cat_dom"/>
</dbReference>
<feature type="binding site" evidence="10">
    <location>
        <position position="261"/>
    </location>
    <ligand>
        <name>Zn(2+)</name>
        <dbReference type="ChEBI" id="CHEBI:29105"/>
    </ligand>
</feature>
<dbReference type="EMBL" id="CP001698">
    <property type="protein sequence ID" value="ADN02761.1"/>
    <property type="molecule type" value="Genomic_DNA"/>
</dbReference>
<evidence type="ECO:0000313" key="15">
    <source>
        <dbReference type="Proteomes" id="UP000001296"/>
    </source>
</evidence>
<dbReference type="Gene3D" id="3.40.50.620">
    <property type="entry name" value="HUPs"/>
    <property type="match status" value="1"/>
</dbReference>
<dbReference type="Pfam" id="PF23493">
    <property type="entry name" value="CysS_C"/>
    <property type="match status" value="1"/>
</dbReference>
<keyword evidence="6 10" id="KW-0862">Zinc</keyword>
<dbReference type="InterPro" id="IPR015803">
    <property type="entry name" value="Cys-tRNA-ligase"/>
</dbReference>
<reference evidence="14 15" key="2">
    <citation type="journal article" date="2010" name="J. Bacteriol.">
        <title>Genome sequence of the polysaccharide-degrading, thermophilic anaerobe Spirochaeta thermophila DSM 6192.</title>
        <authorList>
            <person name="Angelov A."/>
            <person name="Liebl S."/>
            <person name="Ballschmiter M."/>
            <person name="Bomeke M."/>
            <person name="Lehmann R."/>
            <person name="Liesegang H."/>
            <person name="Daniel R."/>
            <person name="Liebl W."/>
        </authorList>
    </citation>
    <scope>NUCLEOTIDE SEQUENCE [LARGE SCALE GENOMIC DNA]</scope>
    <source>
        <strain evidence="15">ATCC 49972 / DSM 6192 / RI 19.B1</strain>
    </source>
</reference>
<gene>
    <name evidence="10" type="primary">cysS</name>
    <name evidence="14" type="ordered locus">STHERM_c18260</name>
</gene>
<dbReference type="SUPFAM" id="SSF52374">
    <property type="entry name" value="Nucleotidylyl transferase"/>
    <property type="match status" value="1"/>
</dbReference>
<dbReference type="PRINTS" id="PR00983">
    <property type="entry name" value="TRNASYNTHCYS"/>
</dbReference>
<dbReference type="PaxDb" id="665571-STHERM_c18260"/>
<dbReference type="InterPro" id="IPR014729">
    <property type="entry name" value="Rossmann-like_a/b/a_fold"/>
</dbReference>
<dbReference type="AlphaFoldDB" id="E0RPH9"/>
<comment type="cofactor">
    <cofactor evidence="10">
        <name>Zn(2+)</name>
        <dbReference type="ChEBI" id="CHEBI:29105"/>
    </cofactor>
    <text evidence="10">Binds 1 zinc ion per subunit.</text>
</comment>
<keyword evidence="8 10" id="KW-0648">Protein biosynthesis</keyword>
<dbReference type="KEGG" id="sta:STHERM_c18260"/>
<dbReference type="PANTHER" id="PTHR10890">
    <property type="entry name" value="CYSTEINYL-TRNA SYNTHETASE"/>
    <property type="match status" value="1"/>
</dbReference>
<evidence type="ECO:0000313" key="14">
    <source>
        <dbReference type="EMBL" id="ADN02761.1"/>
    </source>
</evidence>
<protein>
    <recommendedName>
        <fullName evidence="10">Cysteine--tRNA ligase</fullName>
        <ecNumber evidence="10">6.1.1.16</ecNumber>
    </recommendedName>
    <alternativeName>
        <fullName evidence="10">Cysteinyl-tRNA synthetase</fullName>
        <shortName evidence="10">CysRS</shortName>
    </alternativeName>
</protein>
<dbReference type="GO" id="GO:0004817">
    <property type="term" value="F:cysteine-tRNA ligase activity"/>
    <property type="evidence" value="ECO:0007669"/>
    <property type="project" value="UniProtKB-UniRule"/>
</dbReference>
<reference key="1">
    <citation type="submission" date="2009-08" db="EMBL/GenBank/DDBJ databases">
        <title>The genome sequence of Spirochaeta thermophila DSM6192.</title>
        <authorList>
            <person name="Angelov A."/>
            <person name="Mientus M."/>
            <person name="Wittenberg S."/>
            <person name="Lehmann R."/>
            <person name="Liesegang H."/>
            <person name="Daniel R."/>
            <person name="Liebl W."/>
        </authorList>
    </citation>
    <scope>NUCLEOTIDE SEQUENCE</scope>
    <source>
        <strain>DSM 6192</strain>
    </source>
</reference>
<feature type="compositionally biased region" description="Pro residues" evidence="11">
    <location>
        <begin position="12"/>
        <end position="27"/>
    </location>
</feature>
<keyword evidence="9 10" id="KW-0030">Aminoacyl-tRNA synthetase</keyword>
<evidence type="ECO:0000256" key="10">
    <source>
        <dbReference type="HAMAP-Rule" id="MF_00041"/>
    </source>
</evidence>
<dbReference type="InterPro" id="IPR056411">
    <property type="entry name" value="CysS_C"/>
</dbReference>
<feature type="domain" description="tRNA synthetases class I catalytic" evidence="12">
    <location>
        <begin position="248"/>
        <end position="560"/>
    </location>
</feature>
<evidence type="ECO:0000256" key="3">
    <source>
        <dbReference type="ARBA" id="ARBA00022598"/>
    </source>
</evidence>
<dbReference type="Gene3D" id="1.20.120.1910">
    <property type="entry name" value="Cysteine-tRNA ligase, C-terminal anti-codon recognition domain"/>
    <property type="match status" value="1"/>
</dbReference>
<dbReference type="InterPro" id="IPR024909">
    <property type="entry name" value="Cys-tRNA/MSH_ligase"/>
</dbReference>
<comment type="subunit">
    <text evidence="2 10">Monomer.</text>
</comment>
<feature type="region of interest" description="Disordered" evidence="11">
    <location>
        <begin position="1"/>
        <end position="37"/>
    </location>
</feature>
<evidence type="ECO:0000256" key="4">
    <source>
        <dbReference type="ARBA" id="ARBA00022723"/>
    </source>
</evidence>
<dbReference type="SUPFAM" id="SSF47323">
    <property type="entry name" value="Anticodon-binding domain of a subclass of class I aminoacyl-tRNA synthetases"/>
    <property type="match status" value="1"/>
</dbReference>
<accession>E0RPH9</accession>
<feature type="binding site" evidence="10">
    <location>
        <position position="515"/>
    </location>
    <ligand>
        <name>ATP</name>
        <dbReference type="ChEBI" id="CHEBI:30616"/>
    </ligand>
</feature>
<evidence type="ECO:0000256" key="8">
    <source>
        <dbReference type="ARBA" id="ARBA00022917"/>
    </source>
</evidence>
<keyword evidence="7 10" id="KW-0067">ATP-binding</keyword>
<evidence type="ECO:0000256" key="11">
    <source>
        <dbReference type="SAM" id="MobiDB-lite"/>
    </source>
</evidence>
<evidence type="ECO:0000256" key="9">
    <source>
        <dbReference type="ARBA" id="ARBA00023146"/>
    </source>
</evidence>
<keyword evidence="4 10" id="KW-0479">Metal-binding</keyword>
<dbReference type="Proteomes" id="UP000001296">
    <property type="component" value="Chromosome"/>
</dbReference>
<evidence type="ECO:0000256" key="5">
    <source>
        <dbReference type="ARBA" id="ARBA00022741"/>
    </source>
</evidence>
<sequence>MTLRLPVRPHLPHPPCQRLPLPLPQPHPRAHEHPPLPLQGRSFVAELLLPHLLLHQPPLLVYHLERAHHVRERPAVAPRVHVGAPAHAPRHPREVLEPCHPPLHRLQHRVLDPHPCIEPGPLLVPHRLPHPSRVHHHAPHPPIGDQDVCAPAQDEERQPLLPHHPHHPYELLPALRHHEEVGGPSHLERGVPGHRLVQQNRARYVDFFRQFPYLIHDFILAETGRYRQNGAGMELRLFNTMGRIQEPFVPREAGKVGMYTCGPTVYNYAHIGNLRTYIFEDVLRRTLLHAGYRLVHVMNVTDVGHLTSDGDEGEDKVIKAARERGMSVWEIAEFFTRAFFEDTDKLNIQRPEIVCKATEHIPEMIDLVKRLEERGHTYLAGGNVYYDISTFPRYGELARLDEQDLRAGARVGVDAHKRSPRDFVLWFTRSKFEHQAMVWDSPWGRGYPGWHLECSAMSMKYLGEQFDIHCGGVDHIPVHHTNEIAQSEGATGKHPWVRYWLHAEFLVMDSGKMSKSKGNFLTLSGLEEEGFHPLDYRYFCLGAHYRSQLFFSWEALEAARNARRNLIEHLSGLHPRDGWEQTRLSERGEAYMREFEEAIGDDLATPRALAVLWRALKDEALPPEERAVLAVTMDRILGLSLAEAIASDDALEPELLELVRRREALRKQRNFAEADRIRDELARRGIIVEDTPQGPRWKRKTT</sequence>
<evidence type="ECO:0000259" key="13">
    <source>
        <dbReference type="Pfam" id="PF23493"/>
    </source>
</evidence>
<comment type="subcellular location">
    <subcellularLocation>
        <location evidence="10">Cytoplasm</location>
    </subcellularLocation>
</comment>
<dbReference type="EC" id="6.1.1.16" evidence="10"/>
<evidence type="ECO:0000256" key="7">
    <source>
        <dbReference type="ARBA" id="ARBA00022840"/>
    </source>
</evidence>
<dbReference type="PANTHER" id="PTHR10890:SF3">
    <property type="entry name" value="CYSTEINE--TRNA LIGASE, CYTOPLASMIC"/>
    <property type="match status" value="1"/>
</dbReference>
<feature type="short sequence motif" description="'KMSKS' region" evidence="10">
    <location>
        <begin position="512"/>
        <end position="516"/>
    </location>
</feature>
<evidence type="ECO:0000256" key="1">
    <source>
        <dbReference type="ARBA" id="ARBA00005594"/>
    </source>
</evidence>
<evidence type="ECO:0000256" key="2">
    <source>
        <dbReference type="ARBA" id="ARBA00011245"/>
    </source>
</evidence>
<comment type="similarity">
    <text evidence="1 10">Belongs to the class-I aminoacyl-tRNA synthetase family.</text>
</comment>
<feature type="domain" description="Cysteinyl-tRNA ligase anticodon binding" evidence="13">
    <location>
        <begin position="649"/>
        <end position="697"/>
    </location>
</feature>
<keyword evidence="10" id="KW-0963">Cytoplasm</keyword>
<dbReference type="GO" id="GO:0006423">
    <property type="term" value="P:cysteinyl-tRNA aminoacylation"/>
    <property type="evidence" value="ECO:0007669"/>
    <property type="project" value="UniProtKB-UniRule"/>
</dbReference>
<feature type="binding site" evidence="10">
    <location>
        <position position="483"/>
    </location>
    <ligand>
        <name>Zn(2+)</name>
        <dbReference type="ChEBI" id="CHEBI:29105"/>
    </ligand>
</feature>
<feature type="binding site" evidence="10">
    <location>
        <position position="454"/>
    </location>
    <ligand>
        <name>Zn(2+)</name>
        <dbReference type="ChEBI" id="CHEBI:29105"/>
    </ligand>
</feature>
<evidence type="ECO:0000256" key="6">
    <source>
        <dbReference type="ARBA" id="ARBA00022833"/>
    </source>
</evidence>
<keyword evidence="3 10" id="KW-0436">Ligase</keyword>
<dbReference type="HOGENOM" id="CLU_013528_0_1_12"/>
<dbReference type="HAMAP" id="MF_00041">
    <property type="entry name" value="Cys_tRNA_synth"/>
    <property type="match status" value="1"/>
</dbReference>
<name>E0RPH9_WINT6</name>
<dbReference type="GO" id="GO:0005524">
    <property type="term" value="F:ATP binding"/>
    <property type="evidence" value="ECO:0007669"/>
    <property type="project" value="UniProtKB-UniRule"/>
</dbReference>
<evidence type="ECO:0000259" key="12">
    <source>
        <dbReference type="Pfam" id="PF01406"/>
    </source>
</evidence>